<evidence type="ECO:0000313" key="3">
    <source>
        <dbReference type="EMBL" id="AWA30174.1"/>
    </source>
</evidence>
<dbReference type="RefSeq" id="WP_108370765.1">
    <property type="nucleotide sequence ID" value="NZ_CP028811.1"/>
</dbReference>
<feature type="compositionally biased region" description="Acidic residues" evidence="1">
    <location>
        <begin position="141"/>
        <end position="177"/>
    </location>
</feature>
<dbReference type="KEGG" id="fmg:HYN48_08805"/>
<protein>
    <recommendedName>
        <fullName evidence="2">Plasmid pRiA4b Orf3-like domain-containing protein</fullName>
    </recommendedName>
</protein>
<evidence type="ECO:0000256" key="1">
    <source>
        <dbReference type="SAM" id="MobiDB-lite"/>
    </source>
</evidence>
<reference evidence="3 4" key="1">
    <citation type="submission" date="2018-04" db="EMBL/GenBank/DDBJ databases">
        <title>Genome sequencing of Flavobacterium sp. HYN0048.</title>
        <authorList>
            <person name="Yi H."/>
            <person name="Baek C."/>
        </authorList>
    </citation>
    <scope>NUCLEOTIDE SEQUENCE [LARGE SCALE GENOMIC DNA]</scope>
    <source>
        <strain evidence="3 4">HYN0048</strain>
    </source>
</reference>
<evidence type="ECO:0000313" key="4">
    <source>
        <dbReference type="Proteomes" id="UP000244193"/>
    </source>
</evidence>
<dbReference type="InterPro" id="IPR012912">
    <property type="entry name" value="Plasmid_pRiA4b_Orf3-like"/>
</dbReference>
<dbReference type="Pfam" id="PF07929">
    <property type="entry name" value="PRiA4_ORF3"/>
    <property type="match status" value="1"/>
</dbReference>
<dbReference type="SUPFAM" id="SSF159941">
    <property type="entry name" value="MM3350-like"/>
    <property type="match status" value="1"/>
</dbReference>
<dbReference type="Gene3D" id="3.10.290.30">
    <property type="entry name" value="MM3350-like"/>
    <property type="match status" value="1"/>
</dbReference>
<proteinExistence type="predicted"/>
<keyword evidence="4" id="KW-1185">Reference proteome</keyword>
<dbReference type="InterPro" id="IPR024047">
    <property type="entry name" value="MM3350-like_sf"/>
</dbReference>
<accession>A0A2S0REV3</accession>
<dbReference type="EMBL" id="CP028811">
    <property type="protein sequence ID" value="AWA30174.1"/>
    <property type="molecule type" value="Genomic_DNA"/>
</dbReference>
<dbReference type="Proteomes" id="UP000244193">
    <property type="component" value="Chromosome"/>
</dbReference>
<feature type="domain" description="Plasmid pRiA4b Orf3-like" evidence="2">
    <location>
        <begin position="2"/>
        <end position="132"/>
    </location>
</feature>
<dbReference type="AlphaFoldDB" id="A0A2S0REV3"/>
<feature type="region of interest" description="Disordered" evidence="1">
    <location>
        <begin position="128"/>
        <end position="177"/>
    </location>
</feature>
<sequence length="177" mass="20309">MVYKFRVILDAEEDVFRDIAIMDDDTLEDFHNAIVNAFGFDGNEMASFYTCDGQWNQDEEIPLFDGGDVPGEQMTMADHTLGQLLDEDNTKIIYVYDFLNMWTFLVELAAIEAPQPGESYPATLFSHGDMPADAPDKQFEADENEFGYDEDGYDEDDLDEFDSGENFEDYGFEENWN</sequence>
<evidence type="ECO:0000259" key="2">
    <source>
        <dbReference type="Pfam" id="PF07929"/>
    </source>
</evidence>
<gene>
    <name evidence="3" type="ORF">HYN48_08805</name>
</gene>
<organism evidence="3 4">
    <name type="scientific">Flavobacterium magnum</name>
    <dbReference type="NCBI Taxonomy" id="2162713"/>
    <lineage>
        <taxon>Bacteria</taxon>
        <taxon>Pseudomonadati</taxon>
        <taxon>Bacteroidota</taxon>
        <taxon>Flavobacteriia</taxon>
        <taxon>Flavobacteriales</taxon>
        <taxon>Flavobacteriaceae</taxon>
        <taxon>Flavobacterium</taxon>
    </lineage>
</organism>
<name>A0A2S0REV3_9FLAO</name>
<dbReference type="OrthoDB" id="666725at2"/>